<gene>
    <name evidence="5" type="ORF">EPUS_05868</name>
</gene>
<dbReference type="GO" id="GO:0005737">
    <property type="term" value="C:cytoplasm"/>
    <property type="evidence" value="ECO:0007669"/>
    <property type="project" value="TreeGrafter"/>
</dbReference>
<keyword evidence="6" id="KW-1185">Reference proteome</keyword>
<dbReference type="eggNOG" id="KOG4464">
    <property type="taxonomic scope" value="Eukaryota"/>
</dbReference>
<feature type="region of interest" description="Disordered" evidence="4">
    <location>
        <begin position="385"/>
        <end position="404"/>
    </location>
</feature>
<evidence type="ECO:0000313" key="5">
    <source>
        <dbReference type="EMBL" id="ERF76595.1"/>
    </source>
</evidence>
<keyword evidence="3" id="KW-0143">Chaperone</keyword>
<dbReference type="SUPFAM" id="SSF48371">
    <property type="entry name" value="ARM repeat"/>
    <property type="match status" value="1"/>
</dbReference>
<dbReference type="HOGENOM" id="CLU_015532_0_0_1"/>
<evidence type="ECO:0000256" key="3">
    <source>
        <dbReference type="ARBA" id="ARBA00023186"/>
    </source>
</evidence>
<feature type="region of interest" description="Disordered" evidence="4">
    <location>
        <begin position="416"/>
        <end position="435"/>
    </location>
</feature>
<dbReference type="OrthoDB" id="5585685at2759"/>
<keyword evidence="2" id="KW-0344">Guanine-nucleotide releasing factor</keyword>
<dbReference type="PANTHER" id="PTHR12425">
    <property type="entry name" value="SYNEMBRYN"/>
    <property type="match status" value="1"/>
</dbReference>
<dbReference type="GO" id="GO:0001965">
    <property type="term" value="F:G-protein alpha-subunit binding"/>
    <property type="evidence" value="ECO:0007669"/>
    <property type="project" value="TreeGrafter"/>
</dbReference>
<organism evidence="5 6">
    <name type="scientific">Endocarpon pusillum (strain Z07020 / HMAS-L-300199)</name>
    <name type="common">Lichen-forming fungus</name>
    <dbReference type="NCBI Taxonomy" id="1263415"/>
    <lineage>
        <taxon>Eukaryota</taxon>
        <taxon>Fungi</taxon>
        <taxon>Dikarya</taxon>
        <taxon>Ascomycota</taxon>
        <taxon>Pezizomycotina</taxon>
        <taxon>Eurotiomycetes</taxon>
        <taxon>Chaetothyriomycetidae</taxon>
        <taxon>Verrucariales</taxon>
        <taxon>Verrucariaceae</taxon>
        <taxon>Endocarpon</taxon>
    </lineage>
</organism>
<dbReference type="InterPro" id="IPR019318">
    <property type="entry name" value="Gua_nucleotide_exch_fac_Ric8"/>
</dbReference>
<dbReference type="GeneID" id="19240815"/>
<dbReference type="AlphaFoldDB" id="U1I072"/>
<accession>U1I072</accession>
<sequence length="491" mass="53857">MQVETRTPTGKIKLNHIQRILTTLNDDLSSPHLTPEQRREALEQLKIHGRDPKDAGPIFTTEGIGILTKHGLTERSSPSSLEALRCLANAMLLEPRTRQIFVNLGSAGQAAERLKIPDSDNEFLISRILFLLTYESNLNFDPLFNDHDLGQSINAHTARHAKEISQADSKNEPSSFDQAALSESLKLLFNLSTYYPRHVSTFTASSENIRKILSHIAIPNPPLQPPITHLINALVNLDLQDDHQSDSISNLTTTITILTTILSQSLTSYNPTELETHAIPLLTLLRKIYAYTSQTQKKHMRSLLLPQKSDRDLPLGQSDTLPSKLLRLSTSPAAPKLREGISSLLFELSDQDATTFVRNVGYGYAAGFLLSHGMAVPESAMKARHGSARDGDGEGGEVTAAEEGELVNPVTGQKLSKEEEAMVDTGPEMSEEEKEREAERLFVLFERLRATGVVSVENPVREAVERGAFDGGGAGGTGGGRVEELGDHDHD</sequence>
<dbReference type="RefSeq" id="XP_007786119.1">
    <property type="nucleotide sequence ID" value="XM_007787929.1"/>
</dbReference>
<dbReference type="GO" id="GO:0007186">
    <property type="term" value="P:G protein-coupled receptor signaling pathway"/>
    <property type="evidence" value="ECO:0007669"/>
    <property type="project" value="TreeGrafter"/>
</dbReference>
<comment type="similarity">
    <text evidence="1">Belongs to the synembryn family.</text>
</comment>
<dbReference type="Proteomes" id="UP000019373">
    <property type="component" value="Unassembled WGS sequence"/>
</dbReference>
<evidence type="ECO:0000256" key="1">
    <source>
        <dbReference type="ARBA" id="ARBA00009049"/>
    </source>
</evidence>
<protein>
    <recommendedName>
        <fullName evidence="7">Synembryn-A</fullName>
    </recommendedName>
</protein>
<evidence type="ECO:0000313" key="6">
    <source>
        <dbReference type="Proteomes" id="UP000019373"/>
    </source>
</evidence>
<evidence type="ECO:0000256" key="4">
    <source>
        <dbReference type="SAM" id="MobiDB-lite"/>
    </source>
</evidence>
<feature type="region of interest" description="Disordered" evidence="4">
    <location>
        <begin position="466"/>
        <end position="491"/>
    </location>
</feature>
<reference evidence="6" key="1">
    <citation type="journal article" date="2014" name="BMC Genomics">
        <title>Genome characteristics reveal the impact of lichenization on lichen-forming fungus Endocarpon pusillum Hedwig (Verrucariales, Ascomycota).</title>
        <authorList>
            <person name="Wang Y.-Y."/>
            <person name="Liu B."/>
            <person name="Zhang X.-Y."/>
            <person name="Zhou Q.-M."/>
            <person name="Zhang T."/>
            <person name="Li H."/>
            <person name="Yu Y.-F."/>
            <person name="Zhang X.-L."/>
            <person name="Hao X.-Y."/>
            <person name="Wang M."/>
            <person name="Wang L."/>
            <person name="Wei J.-C."/>
        </authorList>
    </citation>
    <scope>NUCLEOTIDE SEQUENCE [LARGE SCALE GENOMIC DNA]</scope>
    <source>
        <strain evidence="6">Z07020 / HMAS-L-300199</strain>
    </source>
</reference>
<evidence type="ECO:0000256" key="2">
    <source>
        <dbReference type="ARBA" id="ARBA00022658"/>
    </source>
</evidence>
<dbReference type="GO" id="GO:0005085">
    <property type="term" value="F:guanyl-nucleotide exchange factor activity"/>
    <property type="evidence" value="ECO:0007669"/>
    <property type="project" value="UniProtKB-KW"/>
</dbReference>
<dbReference type="EMBL" id="KE720743">
    <property type="protein sequence ID" value="ERF76595.1"/>
    <property type="molecule type" value="Genomic_DNA"/>
</dbReference>
<dbReference type="InterPro" id="IPR016024">
    <property type="entry name" value="ARM-type_fold"/>
</dbReference>
<dbReference type="OMA" id="NADPIFT"/>
<feature type="compositionally biased region" description="Basic and acidic residues" evidence="4">
    <location>
        <begin position="481"/>
        <end position="491"/>
    </location>
</feature>
<feature type="compositionally biased region" description="Gly residues" evidence="4">
    <location>
        <begin position="469"/>
        <end position="480"/>
    </location>
</feature>
<evidence type="ECO:0008006" key="7">
    <source>
        <dbReference type="Google" id="ProtNLM"/>
    </source>
</evidence>
<dbReference type="Pfam" id="PF10165">
    <property type="entry name" value="Ric8"/>
    <property type="match status" value="1"/>
</dbReference>
<proteinExistence type="inferred from homology"/>
<dbReference type="PANTHER" id="PTHR12425:SF5">
    <property type="entry name" value="SYNEMBRYN"/>
    <property type="match status" value="1"/>
</dbReference>
<name>U1I072_ENDPU</name>